<dbReference type="Proteomes" id="UP000231358">
    <property type="component" value="Unassembled WGS sequence"/>
</dbReference>
<dbReference type="EMBL" id="NEXV01000519">
    <property type="protein sequence ID" value="PIG82508.1"/>
    <property type="molecule type" value="Genomic_DNA"/>
</dbReference>
<dbReference type="Proteomes" id="UP000325558">
    <property type="component" value="Unassembled WGS sequence"/>
</dbReference>
<evidence type="ECO:0000313" key="2">
    <source>
        <dbReference type="EMBL" id="PIG82508.1"/>
    </source>
</evidence>
<dbReference type="STRING" id="656916.A0A2G7FPH6"/>
<evidence type="ECO:0000313" key="1">
    <source>
        <dbReference type="EMBL" id="KAE8343280.1"/>
    </source>
</evidence>
<name>A0A2G7FPH6_9EURO</name>
<proteinExistence type="predicted"/>
<dbReference type="EMBL" id="ML737130">
    <property type="protein sequence ID" value="KAE8343280.1"/>
    <property type="molecule type" value="Genomic_DNA"/>
</dbReference>
<sequence>MQSSLLRELRIEVRLRSASKAARNDPRETPPPEYYIRLTSGGFCVDTSGDSSDDMSVASNSSENDIFAEFEWLEQIDGLLIDQDAFNSGEKQVGYCDSKLIRREDIRAKFRSAMEEPTEETSLLAFDLLDRYGRLEPEFRYHPVKKGSGAWSTGFDDGDIFLIETLEIDKHEVLCEINEQSVVNKETTELADRNIPARFWRSLGFRRIGSSAWFGFASDSEHPSRHLGADEDYEFPVVPSSILDPEVECNLKHALESTDNDYIKVLSQAFDDAAGDDPRWTSADAHGNTVLHLAAAKVKPNSVQWILSRTQVLLRQRNGQGETPLDVLLTHLEESRTTYRFNALTEDVSDLFAGFSDTAVGCLISFNGGIRVNDVEWQRLKYGCTCGQCISGFLSPRMRFALECQADIWSDFLLEDIDEGKL</sequence>
<organism evidence="2 3">
    <name type="scientific">Aspergillus arachidicola</name>
    <dbReference type="NCBI Taxonomy" id="656916"/>
    <lineage>
        <taxon>Eukaryota</taxon>
        <taxon>Fungi</taxon>
        <taxon>Dikarya</taxon>
        <taxon>Ascomycota</taxon>
        <taxon>Pezizomycotina</taxon>
        <taxon>Eurotiomycetes</taxon>
        <taxon>Eurotiomycetidae</taxon>
        <taxon>Eurotiales</taxon>
        <taxon>Aspergillaceae</taxon>
        <taxon>Aspergillus</taxon>
        <taxon>Aspergillus subgen. Circumdati</taxon>
    </lineage>
</organism>
<dbReference type="AlphaFoldDB" id="A0A2G7FPH6"/>
<protein>
    <recommendedName>
        <fullName evidence="4">Ankyrin repeat protein</fullName>
    </recommendedName>
</protein>
<gene>
    <name evidence="2" type="ORF">AARAC_005800</name>
    <name evidence="1" type="ORF">BDV24DRAFT_161720</name>
</gene>
<evidence type="ECO:0008006" key="4">
    <source>
        <dbReference type="Google" id="ProtNLM"/>
    </source>
</evidence>
<dbReference type="InterPro" id="IPR036770">
    <property type="entry name" value="Ankyrin_rpt-contain_sf"/>
</dbReference>
<evidence type="ECO:0000313" key="3">
    <source>
        <dbReference type="Proteomes" id="UP000231358"/>
    </source>
</evidence>
<keyword evidence="3" id="KW-1185">Reference proteome</keyword>
<dbReference type="Gene3D" id="1.25.40.20">
    <property type="entry name" value="Ankyrin repeat-containing domain"/>
    <property type="match status" value="1"/>
</dbReference>
<dbReference type="OrthoDB" id="508139at2759"/>
<reference evidence="2 3" key="1">
    <citation type="submission" date="2017-05" db="EMBL/GenBank/DDBJ databases">
        <title>Genome sequence for an aflatoxigenic pathogen of Argentinian peanut, Aspergillus arachidicola.</title>
        <authorList>
            <person name="Moore G."/>
            <person name="Beltz S.B."/>
            <person name="Mack B.M."/>
        </authorList>
    </citation>
    <scope>NUCLEOTIDE SEQUENCE [LARGE SCALE GENOMIC DNA]</scope>
    <source>
        <strain evidence="2 3">CBS 117610</strain>
    </source>
</reference>
<reference evidence="1" key="2">
    <citation type="submission" date="2019-04" db="EMBL/GenBank/DDBJ databases">
        <title>Friends and foes A comparative genomics study of 23 Aspergillus species from section Flavi.</title>
        <authorList>
            <consortium name="DOE Joint Genome Institute"/>
            <person name="Kjaerbolling I."/>
            <person name="Vesth T."/>
            <person name="Frisvad J.C."/>
            <person name="Nybo J.L."/>
            <person name="Theobald S."/>
            <person name="Kildgaard S."/>
            <person name="Isbrandt T."/>
            <person name="Kuo A."/>
            <person name="Sato A."/>
            <person name="Lyhne E.K."/>
            <person name="Kogle M.E."/>
            <person name="Wiebenga A."/>
            <person name="Kun R.S."/>
            <person name="Lubbers R.J."/>
            <person name="Makela M.R."/>
            <person name="Barry K."/>
            <person name="Chovatia M."/>
            <person name="Clum A."/>
            <person name="Daum C."/>
            <person name="Haridas S."/>
            <person name="He G."/>
            <person name="LaButti K."/>
            <person name="Lipzen A."/>
            <person name="Mondo S."/>
            <person name="Riley R."/>
            <person name="Salamov A."/>
            <person name="Simmons B.A."/>
            <person name="Magnuson J.K."/>
            <person name="Henrissat B."/>
            <person name="Mortensen U.H."/>
            <person name="Larsen T.O."/>
            <person name="Devries R.P."/>
            <person name="Grigoriev I.V."/>
            <person name="Machida M."/>
            <person name="Baker S.E."/>
            <person name="Andersen M.R."/>
        </authorList>
    </citation>
    <scope>NUCLEOTIDE SEQUENCE</scope>
    <source>
        <strain evidence="1">CBS 117612</strain>
    </source>
</reference>
<accession>A0A2G7FPH6</accession>